<reference evidence="1" key="1">
    <citation type="journal article" date="2020" name="Nature">
        <title>Giant virus diversity and host interactions through global metagenomics.</title>
        <authorList>
            <person name="Schulz F."/>
            <person name="Roux S."/>
            <person name="Paez-Espino D."/>
            <person name="Jungbluth S."/>
            <person name="Walsh D.A."/>
            <person name="Denef V.J."/>
            <person name="McMahon K.D."/>
            <person name="Konstantinidis K.T."/>
            <person name="Eloe-Fadrosh E.A."/>
            <person name="Kyrpides N.C."/>
            <person name="Woyke T."/>
        </authorList>
    </citation>
    <scope>NUCLEOTIDE SEQUENCE</scope>
    <source>
        <strain evidence="1">GVMAG-M-3300023179-2</strain>
    </source>
</reference>
<accession>A0A6C0EBP3</accession>
<dbReference type="AlphaFoldDB" id="A0A6C0EBP3"/>
<organism evidence="1">
    <name type="scientific">viral metagenome</name>
    <dbReference type="NCBI Taxonomy" id="1070528"/>
    <lineage>
        <taxon>unclassified sequences</taxon>
        <taxon>metagenomes</taxon>
        <taxon>organismal metagenomes</taxon>
    </lineage>
</organism>
<name>A0A6C0EBP3_9ZZZZ</name>
<sequence length="122" mass="13922">MTDRPPVPTEVPPAAPPQVQPIPEQNNLVLPINVNRDNFPTANNLNDILYNLNFNRILRIIRDRIETANLNNLNYVRILNADILNTAINVINNLKLFLINNGYQIILLEDANNISIGFKIIW</sequence>
<dbReference type="EMBL" id="MN739799">
    <property type="protein sequence ID" value="QHT26566.1"/>
    <property type="molecule type" value="Genomic_DNA"/>
</dbReference>
<evidence type="ECO:0000313" key="1">
    <source>
        <dbReference type="EMBL" id="QHT26566.1"/>
    </source>
</evidence>
<proteinExistence type="predicted"/>
<protein>
    <submittedName>
        <fullName evidence="1">Uncharacterized protein</fullName>
    </submittedName>
</protein>